<evidence type="ECO:0000313" key="2">
    <source>
        <dbReference type="Proteomes" id="UP000441585"/>
    </source>
</evidence>
<dbReference type="AlphaFoldDB" id="A0A6I2M6S3"/>
<name>A0A6I2M6S3_9BACI</name>
<dbReference type="EMBL" id="WKKF01000001">
    <property type="protein sequence ID" value="MRX52546.1"/>
    <property type="molecule type" value="Genomic_DNA"/>
</dbReference>
<reference evidence="1 2" key="1">
    <citation type="submission" date="2019-11" db="EMBL/GenBank/DDBJ databases">
        <title>Bacillus idriensis genome.</title>
        <authorList>
            <person name="Konopka E.N."/>
            <person name="Newman J.D."/>
        </authorList>
    </citation>
    <scope>NUCLEOTIDE SEQUENCE [LARGE SCALE GENOMIC DNA]</scope>
    <source>
        <strain evidence="1 2">DSM 19097</strain>
    </source>
</reference>
<evidence type="ECO:0000313" key="1">
    <source>
        <dbReference type="EMBL" id="MRX52546.1"/>
    </source>
</evidence>
<dbReference type="RefSeq" id="WP_070879358.1">
    <property type="nucleotide sequence ID" value="NZ_CAJFZX010000002.1"/>
</dbReference>
<organism evidence="1 2">
    <name type="scientific">Metabacillus idriensis</name>
    <dbReference type="NCBI Taxonomy" id="324768"/>
    <lineage>
        <taxon>Bacteria</taxon>
        <taxon>Bacillati</taxon>
        <taxon>Bacillota</taxon>
        <taxon>Bacilli</taxon>
        <taxon>Bacillales</taxon>
        <taxon>Bacillaceae</taxon>
        <taxon>Metabacillus</taxon>
    </lineage>
</organism>
<proteinExistence type="predicted"/>
<dbReference type="Proteomes" id="UP000441585">
    <property type="component" value="Unassembled WGS sequence"/>
</dbReference>
<gene>
    <name evidence="1" type="ORF">GJU41_01065</name>
</gene>
<keyword evidence="2" id="KW-1185">Reference proteome</keyword>
<evidence type="ECO:0008006" key="3">
    <source>
        <dbReference type="Google" id="ProtNLM"/>
    </source>
</evidence>
<protein>
    <recommendedName>
        <fullName evidence="3">HPr family phosphocarrier protein</fullName>
    </recommendedName>
</protein>
<accession>A0A6I2M6S3</accession>
<sequence length="104" mass="11611">MSQLVSTSLCTQDQFRMDQIISLNQLAKNYSGKVYFLAGKRSIVDVSKFPSLITFFLMTSGSNQIKVLIDGDNPSEILAEMDTICSTESRFTTNFLNTAEKVKV</sequence>
<comment type="caution">
    <text evidence="1">The sequence shown here is derived from an EMBL/GenBank/DDBJ whole genome shotgun (WGS) entry which is preliminary data.</text>
</comment>